<proteinExistence type="predicted"/>
<gene>
    <name evidence="1" type="ORF">AXG55_11405</name>
</gene>
<organism evidence="1 2">
    <name type="scientific">Silvanigrella aquatica</name>
    <dbReference type="NCBI Taxonomy" id="1915309"/>
    <lineage>
        <taxon>Bacteria</taxon>
        <taxon>Pseudomonadati</taxon>
        <taxon>Bdellovibrionota</taxon>
        <taxon>Oligoflexia</taxon>
        <taxon>Silvanigrellales</taxon>
        <taxon>Silvanigrellaceae</taxon>
        <taxon>Silvanigrella</taxon>
    </lineage>
</organism>
<name>A0A1L4D2R4_9BACT</name>
<accession>A0A1L4D2R4</accession>
<reference evidence="1 2" key="1">
    <citation type="submission" date="2016-10" db="EMBL/GenBank/DDBJ databases">
        <title>Silvanigrella aquatica sp. nov., isolated from a freshwater lake located in the Black Forest, Germany, description of Silvanigrellaceae fam. nov., Silvanigrellales ord. nov., reclassification of the order Bdellovibrionales in the class Oligoflexia, reclassification of the families Bacteriovoracaceae and Halobacteriovoraceae in the new order Bacteriovoracales ord. nov., and reclassification of the family Pseudobacteriovoracaceae in the order Oligoflexiales.</title>
        <authorList>
            <person name="Hahn M.W."/>
            <person name="Schmidt J."/>
            <person name="Koll U."/>
            <person name="Rohde M."/>
            <person name="Verbag S."/>
            <person name="Pitt A."/>
            <person name="Nakai R."/>
            <person name="Naganuma T."/>
            <person name="Lang E."/>
        </authorList>
    </citation>
    <scope>NUCLEOTIDE SEQUENCE [LARGE SCALE GENOMIC DNA]</scope>
    <source>
        <strain evidence="1 2">MWH-Nonnen-W8red</strain>
    </source>
</reference>
<dbReference type="Proteomes" id="UP000184731">
    <property type="component" value="Chromosome"/>
</dbReference>
<dbReference type="KEGG" id="saqi:AXG55_11405"/>
<evidence type="ECO:0000313" key="1">
    <source>
        <dbReference type="EMBL" id="APJ04482.1"/>
    </source>
</evidence>
<evidence type="ECO:0000313" key="2">
    <source>
        <dbReference type="Proteomes" id="UP000184731"/>
    </source>
</evidence>
<dbReference type="AlphaFoldDB" id="A0A1L4D2R4"/>
<keyword evidence="2" id="KW-1185">Reference proteome</keyword>
<protein>
    <submittedName>
        <fullName evidence="1">Uncharacterized protein</fullName>
    </submittedName>
</protein>
<sequence>MGKEGDIENNYMINTNFKYFKKEKHTYQIFFEFKTINYGRHFYRDYLFSDLQNPCFHASKAYQLFENIFIVQNINVFKSITQKYILEYVHFYFRKSHFCNSNYQFLTQKINRSFSNQIIYILLCSRALVCYNCFIR</sequence>
<dbReference type="STRING" id="1915309.AXG55_11405"/>
<dbReference type="EMBL" id="CP017834">
    <property type="protein sequence ID" value="APJ04482.1"/>
    <property type="molecule type" value="Genomic_DNA"/>
</dbReference>